<dbReference type="OrthoDB" id="9812907at2"/>
<dbReference type="GO" id="GO:0008679">
    <property type="term" value="F:2-hydroxy-3-oxopropionate reductase activity"/>
    <property type="evidence" value="ECO:0007669"/>
    <property type="project" value="UniProtKB-EC"/>
</dbReference>
<organism evidence="6 7">
    <name type="scientific">Roseovarius aestuarii</name>
    <dbReference type="NCBI Taxonomy" id="475083"/>
    <lineage>
        <taxon>Bacteria</taxon>
        <taxon>Pseudomonadati</taxon>
        <taxon>Pseudomonadota</taxon>
        <taxon>Alphaproteobacteria</taxon>
        <taxon>Rhodobacterales</taxon>
        <taxon>Roseobacteraceae</taxon>
        <taxon>Roseovarius</taxon>
    </lineage>
</organism>
<accession>A0A1X7BWP7</accession>
<dbReference type="PANTHER" id="PTHR22981">
    <property type="entry name" value="3-HYDROXYISOBUTYRATE DEHYDROGENASE-RELATED"/>
    <property type="match status" value="1"/>
</dbReference>
<dbReference type="GO" id="GO:0051287">
    <property type="term" value="F:NAD binding"/>
    <property type="evidence" value="ECO:0007669"/>
    <property type="project" value="InterPro"/>
</dbReference>
<dbReference type="SUPFAM" id="SSF48179">
    <property type="entry name" value="6-phosphogluconate dehydrogenase C-terminal domain-like"/>
    <property type="match status" value="1"/>
</dbReference>
<evidence type="ECO:0000256" key="1">
    <source>
        <dbReference type="ARBA" id="ARBA00023002"/>
    </source>
</evidence>
<dbReference type="Pfam" id="PF14833">
    <property type="entry name" value="NAD_binding_11"/>
    <property type="match status" value="1"/>
</dbReference>
<evidence type="ECO:0000256" key="3">
    <source>
        <dbReference type="PIRSR" id="PIRSR000103-1"/>
    </source>
</evidence>
<dbReference type="SUPFAM" id="SSF51735">
    <property type="entry name" value="NAD(P)-binding Rossmann-fold domains"/>
    <property type="match status" value="1"/>
</dbReference>
<name>A0A1X7BWP7_9RHOB</name>
<dbReference type="Gene3D" id="1.10.1040.10">
    <property type="entry name" value="N-(1-d-carboxylethyl)-l-norvaline Dehydrogenase, domain 2"/>
    <property type="match status" value="1"/>
</dbReference>
<feature type="active site" evidence="3">
    <location>
        <position position="170"/>
    </location>
</feature>
<dbReference type="InterPro" id="IPR006115">
    <property type="entry name" value="6PGDH_NADP-bd"/>
</dbReference>
<reference evidence="6 7" key="1">
    <citation type="submission" date="2017-03" db="EMBL/GenBank/DDBJ databases">
        <authorList>
            <person name="Afonso C.L."/>
            <person name="Miller P.J."/>
            <person name="Scott M.A."/>
            <person name="Spackman E."/>
            <person name="Goraichik I."/>
            <person name="Dimitrov K.M."/>
            <person name="Suarez D.L."/>
            <person name="Swayne D.E."/>
        </authorList>
    </citation>
    <scope>NUCLEOTIDE SEQUENCE [LARGE SCALE GENOMIC DNA]</scope>
    <source>
        <strain evidence="6 7">CECT 7745</strain>
    </source>
</reference>
<dbReference type="EC" id="1.1.1.60" evidence="6"/>
<dbReference type="InterPro" id="IPR013328">
    <property type="entry name" value="6PGD_dom2"/>
</dbReference>
<dbReference type="InterPro" id="IPR008927">
    <property type="entry name" value="6-PGluconate_DH-like_C_sf"/>
</dbReference>
<dbReference type="EMBL" id="FWXB01000018">
    <property type="protein sequence ID" value="SMC13910.1"/>
    <property type="molecule type" value="Genomic_DNA"/>
</dbReference>
<evidence type="ECO:0000259" key="5">
    <source>
        <dbReference type="Pfam" id="PF14833"/>
    </source>
</evidence>
<dbReference type="RefSeq" id="WP_085801835.1">
    <property type="nucleotide sequence ID" value="NZ_FWXB01000018.1"/>
</dbReference>
<dbReference type="Pfam" id="PF03446">
    <property type="entry name" value="NAD_binding_2"/>
    <property type="match status" value="1"/>
</dbReference>
<keyword evidence="7" id="KW-1185">Reference proteome</keyword>
<keyword evidence="1 6" id="KW-0560">Oxidoreductase</keyword>
<dbReference type="Gene3D" id="3.40.50.720">
    <property type="entry name" value="NAD(P)-binding Rossmann-like Domain"/>
    <property type="match status" value="1"/>
</dbReference>
<feature type="domain" description="6-phosphogluconate dehydrogenase NADP-binding" evidence="4">
    <location>
        <begin position="2"/>
        <end position="161"/>
    </location>
</feature>
<dbReference type="GO" id="GO:0050661">
    <property type="term" value="F:NADP binding"/>
    <property type="evidence" value="ECO:0007669"/>
    <property type="project" value="InterPro"/>
</dbReference>
<evidence type="ECO:0000256" key="2">
    <source>
        <dbReference type="ARBA" id="ARBA00023027"/>
    </source>
</evidence>
<evidence type="ECO:0000259" key="4">
    <source>
        <dbReference type="Pfam" id="PF03446"/>
    </source>
</evidence>
<dbReference type="GO" id="GO:0006574">
    <property type="term" value="P:L-valine catabolic process"/>
    <property type="evidence" value="ECO:0007669"/>
    <property type="project" value="TreeGrafter"/>
</dbReference>
<dbReference type="GO" id="GO:0008442">
    <property type="term" value="F:3-hydroxyisobutyrate dehydrogenase activity"/>
    <property type="evidence" value="ECO:0007669"/>
    <property type="project" value="TreeGrafter"/>
</dbReference>
<dbReference type="InterPro" id="IPR036291">
    <property type="entry name" value="NAD(P)-bd_dom_sf"/>
</dbReference>
<proteinExistence type="predicted"/>
<gene>
    <name evidence="6" type="primary">garR_2</name>
    <name evidence="6" type="ORF">ROA7745_03772</name>
</gene>
<dbReference type="AlphaFoldDB" id="A0A1X7BWP7"/>
<dbReference type="InterPro" id="IPR029154">
    <property type="entry name" value="HIBADH-like_NADP-bd"/>
</dbReference>
<feature type="domain" description="3-hydroxyisobutyrate dehydrogenase-like NAD-binding" evidence="5">
    <location>
        <begin position="164"/>
        <end position="282"/>
    </location>
</feature>
<protein>
    <submittedName>
        <fullName evidence="6">2-hydroxy-3-oxopropionate reductase</fullName>
        <ecNumber evidence="6">1.1.1.60</ecNumber>
    </submittedName>
</protein>
<dbReference type="InterPro" id="IPR015815">
    <property type="entry name" value="HIBADH-related"/>
</dbReference>
<dbReference type="PANTHER" id="PTHR22981:SF84">
    <property type="entry name" value="3-HYDROXYISOBUTYRATE DEHYDROGENASE"/>
    <property type="match status" value="1"/>
</dbReference>
<evidence type="ECO:0000313" key="7">
    <source>
        <dbReference type="Proteomes" id="UP000193224"/>
    </source>
</evidence>
<dbReference type="PIRSF" id="PIRSF000103">
    <property type="entry name" value="HIBADH"/>
    <property type="match status" value="1"/>
</dbReference>
<keyword evidence="2" id="KW-0520">NAD</keyword>
<evidence type="ECO:0000313" key="6">
    <source>
        <dbReference type="EMBL" id="SMC13910.1"/>
    </source>
</evidence>
<sequence>MRVGFIGLGNVGAKLSGSLLRNGFDVMVRDTDKDVAAALMEQGAVWADSGRALAEVCDVIITCLPSPVVSAKVLEEENGVLEGISEGKIWLEMSTTEAEDVQRLGALVEAKGGIAMDSPVSGGCHRASTGNIAIFTGGKREAFEKVLPLLSTMGREIVHTGKLGSASVLKVITNYLAGVQLLSTGEAFMVAKKAGIDLAVAYEAIRVSSGNSFVHETEGQLILNGSYNINFTMDHEVKDVTLFDDLAKSYDVPVELSPVCVSAMEDGLKRYGPRVWSSQVVKRLEDDCGMDLRAPGFPEYLTDHEPEEKGAEVVVTFRASYE</sequence>
<dbReference type="Proteomes" id="UP000193224">
    <property type="component" value="Unassembled WGS sequence"/>
</dbReference>